<organism evidence="2 3">
    <name type="scientific">Salix viminalis</name>
    <name type="common">Common osier</name>
    <name type="synonym">Basket willow</name>
    <dbReference type="NCBI Taxonomy" id="40686"/>
    <lineage>
        <taxon>Eukaryota</taxon>
        <taxon>Viridiplantae</taxon>
        <taxon>Streptophyta</taxon>
        <taxon>Embryophyta</taxon>
        <taxon>Tracheophyta</taxon>
        <taxon>Spermatophyta</taxon>
        <taxon>Magnoliopsida</taxon>
        <taxon>eudicotyledons</taxon>
        <taxon>Gunneridae</taxon>
        <taxon>Pentapetalae</taxon>
        <taxon>rosids</taxon>
        <taxon>fabids</taxon>
        <taxon>Malpighiales</taxon>
        <taxon>Salicaceae</taxon>
        <taxon>Saliceae</taxon>
        <taxon>Salix</taxon>
    </lineage>
</organism>
<comment type="caution">
    <text evidence="2">The sequence shown here is derived from an EMBL/GenBank/DDBJ whole genome shotgun (WGS) entry which is preliminary data.</text>
</comment>
<dbReference type="OrthoDB" id="436852at2759"/>
<dbReference type="Proteomes" id="UP001151529">
    <property type="component" value="Chromosome 6"/>
</dbReference>
<reference evidence="2" key="2">
    <citation type="journal article" date="2023" name="Int. J. Mol. Sci.">
        <title>De Novo Assembly and Annotation of 11 Diverse Shrub Willow (Salix) Genomes Reveals Novel Gene Organization in Sex-Linked Regions.</title>
        <authorList>
            <person name="Hyden B."/>
            <person name="Feng K."/>
            <person name="Yates T.B."/>
            <person name="Jawdy S."/>
            <person name="Cereghino C."/>
            <person name="Smart L.B."/>
            <person name="Muchero W."/>
        </authorList>
    </citation>
    <scope>NUCLEOTIDE SEQUENCE [LARGE SCALE GENOMIC DNA]</scope>
    <source>
        <tissue evidence="2">Shoot tip</tissue>
    </source>
</reference>
<feature type="region of interest" description="Disordered" evidence="1">
    <location>
        <begin position="15"/>
        <end position="61"/>
    </location>
</feature>
<proteinExistence type="predicted"/>
<evidence type="ECO:0000313" key="2">
    <source>
        <dbReference type="EMBL" id="KAJ6742730.1"/>
    </source>
</evidence>
<feature type="compositionally biased region" description="Acidic residues" evidence="1">
    <location>
        <begin position="31"/>
        <end position="40"/>
    </location>
</feature>
<feature type="compositionally biased region" description="Polar residues" evidence="1">
    <location>
        <begin position="45"/>
        <end position="54"/>
    </location>
</feature>
<keyword evidence="3" id="KW-1185">Reference proteome</keyword>
<feature type="compositionally biased region" description="Basic and acidic residues" evidence="1">
    <location>
        <begin position="15"/>
        <end position="29"/>
    </location>
</feature>
<sequence>MIALRNRRIGRHEHLKVSDQSHEDFKGLEEGALDPEDDLGELQKSEVTPRSSSRPEVFFTGKETHAKKKSIDLDNYMGELPGLEIEEQVFKKDSPSLMDDLEVETQEHETMLVGEMDWKQLFMNATDQCLLKSHFES</sequence>
<evidence type="ECO:0000256" key="1">
    <source>
        <dbReference type="SAM" id="MobiDB-lite"/>
    </source>
</evidence>
<dbReference type="EMBL" id="JAPFFL010000002">
    <property type="protein sequence ID" value="KAJ6742730.1"/>
    <property type="molecule type" value="Genomic_DNA"/>
</dbReference>
<evidence type="ECO:0000313" key="3">
    <source>
        <dbReference type="Proteomes" id="UP001151529"/>
    </source>
</evidence>
<dbReference type="AlphaFoldDB" id="A0A9Q0V5X8"/>
<gene>
    <name evidence="2" type="ORF">OIU85_016780</name>
</gene>
<protein>
    <submittedName>
        <fullName evidence="2">Uncharacterized protein</fullName>
    </submittedName>
</protein>
<name>A0A9Q0V5X8_SALVM</name>
<reference evidence="2" key="1">
    <citation type="submission" date="2022-11" db="EMBL/GenBank/DDBJ databases">
        <authorList>
            <person name="Hyden B.L."/>
            <person name="Feng K."/>
            <person name="Yates T."/>
            <person name="Jawdy S."/>
            <person name="Smart L.B."/>
            <person name="Muchero W."/>
        </authorList>
    </citation>
    <scope>NUCLEOTIDE SEQUENCE</scope>
    <source>
        <tissue evidence="2">Shoot tip</tissue>
    </source>
</reference>
<accession>A0A9Q0V5X8</accession>